<feature type="domain" description="PhoH-like protein" evidence="3">
    <location>
        <begin position="10"/>
        <end position="216"/>
    </location>
</feature>
<dbReference type="GO" id="GO:0005524">
    <property type="term" value="F:ATP binding"/>
    <property type="evidence" value="ECO:0007669"/>
    <property type="project" value="UniProtKB-KW"/>
</dbReference>
<dbReference type="PANTHER" id="PTHR30473">
    <property type="entry name" value="PROTEIN PHOH"/>
    <property type="match status" value="1"/>
</dbReference>
<dbReference type="AlphaFoldDB" id="A0A977K9F5"/>
<dbReference type="Pfam" id="PF02562">
    <property type="entry name" value="PhoH"/>
    <property type="match status" value="1"/>
</dbReference>
<dbReference type="InterPro" id="IPR027417">
    <property type="entry name" value="P-loop_NTPase"/>
</dbReference>
<gene>
    <name evidence="4" type="ORF">IPA_04520</name>
</gene>
<dbReference type="InterPro" id="IPR003714">
    <property type="entry name" value="PhoH"/>
</dbReference>
<dbReference type="PANTHER" id="PTHR30473:SF2">
    <property type="entry name" value="PIN DOMAIN-CONTAINING PROTEIN"/>
    <property type="match status" value="1"/>
</dbReference>
<keyword evidence="5" id="KW-1185">Reference proteome</keyword>
<dbReference type="EMBL" id="CP006868">
    <property type="protein sequence ID" value="UXD21462.1"/>
    <property type="molecule type" value="Genomic_DNA"/>
</dbReference>
<evidence type="ECO:0000313" key="4">
    <source>
        <dbReference type="EMBL" id="UXD21462.1"/>
    </source>
</evidence>
<dbReference type="KEGG" id="ipc:IPA_04520"/>
<protein>
    <submittedName>
        <fullName evidence="4">PhoH</fullName>
    </submittedName>
</protein>
<evidence type="ECO:0000256" key="2">
    <source>
        <dbReference type="ARBA" id="ARBA00022840"/>
    </source>
</evidence>
<accession>A0A977K9F5</accession>
<name>A0A977K9F5_9CREN</name>
<dbReference type="SUPFAM" id="SSF52540">
    <property type="entry name" value="P-loop containing nucleoside triphosphate hydrolases"/>
    <property type="match status" value="1"/>
</dbReference>
<evidence type="ECO:0000259" key="3">
    <source>
        <dbReference type="Pfam" id="PF02562"/>
    </source>
</evidence>
<dbReference type="Gene3D" id="3.40.50.300">
    <property type="entry name" value="P-loop containing nucleotide triphosphate hydrolases"/>
    <property type="match status" value="1"/>
</dbReference>
<evidence type="ECO:0000313" key="5">
    <source>
        <dbReference type="Proteomes" id="UP001063698"/>
    </source>
</evidence>
<dbReference type="Proteomes" id="UP001063698">
    <property type="component" value="Chromosome"/>
</dbReference>
<proteinExistence type="predicted"/>
<dbReference type="GO" id="GO:0005829">
    <property type="term" value="C:cytosol"/>
    <property type="evidence" value="ECO:0007669"/>
    <property type="project" value="TreeGrafter"/>
</dbReference>
<reference evidence="4" key="1">
    <citation type="submission" date="2013-11" db="EMBL/GenBank/DDBJ databases">
        <title>Comparative genomics of Ignicoccus.</title>
        <authorList>
            <person name="Podar M."/>
        </authorList>
    </citation>
    <scope>NUCLEOTIDE SEQUENCE</scope>
    <source>
        <strain evidence="4">DSM 13166</strain>
    </source>
</reference>
<evidence type="ECO:0000256" key="1">
    <source>
        <dbReference type="ARBA" id="ARBA00022741"/>
    </source>
</evidence>
<keyword evidence="2" id="KW-0067">ATP-binding</keyword>
<keyword evidence="1" id="KW-0547">Nucleotide-binding</keyword>
<organism evidence="4 5">
    <name type="scientific">Ignicoccus pacificus DSM 13166</name>
    <dbReference type="NCBI Taxonomy" id="940294"/>
    <lineage>
        <taxon>Archaea</taxon>
        <taxon>Thermoproteota</taxon>
        <taxon>Thermoprotei</taxon>
        <taxon>Desulfurococcales</taxon>
        <taxon>Desulfurococcaceae</taxon>
        <taxon>Ignicoccus</taxon>
    </lineage>
</organism>
<dbReference type="InterPro" id="IPR051451">
    <property type="entry name" value="PhoH2-like"/>
</dbReference>
<sequence length="385" mass="42949">MNNVELLGSIKPKTRGQAALLEALQDDSIDIVGAFGPSGTGKSLITIAYAIDALKQGKYEKFIIARPVIDIVTGKEITAADVGVEDYYKMASAYLQDILYGYISKDEIKKLYEEGKLMLVDTHYLRGRTFDRSIVVLDDAQNADPEAAVEALMRVGERSKFVVVGDPVFQSMTEMGKDGASLLREILLNEPGASVIDLGLKDIVRPGARRGIRFMMELRMRRRPLSESEKAVIEAGRIYAPDADVITVVEFIDAKKRFGLEDIEHVPDALVVLKEGHAPRFIGKGGERIARIEEDSGLRLRTVELTNDLKPFITAIHPVPWIHKHIVDVDFAGPQLMVKVNEAEFGAFVGQKGNYVRFLSEVMKRLLGVSVWAVEAQQRRQRRRK</sequence>